<keyword evidence="2" id="KW-0813">Transport</keyword>
<feature type="transmembrane region" description="Helical" evidence="7">
    <location>
        <begin position="21"/>
        <end position="40"/>
    </location>
</feature>
<evidence type="ECO:0000256" key="5">
    <source>
        <dbReference type="ARBA" id="ARBA00022989"/>
    </source>
</evidence>
<dbReference type="AlphaFoldDB" id="A0A8S1IVP5"/>
<dbReference type="GO" id="GO:0005886">
    <property type="term" value="C:plasma membrane"/>
    <property type="evidence" value="ECO:0007669"/>
    <property type="project" value="UniProtKB-SubCell"/>
</dbReference>
<comment type="subcellular location">
    <subcellularLocation>
        <location evidence="1">Cell membrane</location>
        <topology evidence="1">Multi-pass membrane protein</topology>
    </subcellularLocation>
</comment>
<dbReference type="Proteomes" id="UP000708148">
    <property type="component" value="Unassembled WGS sequence"/>
</dbReference>
<dbReference type="PANTHER" id="PTHR23517:SF3">
    <property type="entry name" value="INTEGRAL MEMBRANE TRANSPORT PROTEIN"/>
    <property type="match status" value="1"/>
</dbReference>
<comment type="caution">
    <text evidence="8">The sequence shown here is derived from an EMBL/GenBank/DDBJ whole genome shotgun (WGS) entry which is preliminary data.</text>
</comment>
<dbReference type="PANTHER" id="PTHR23517">
    <property type="entry name" value="RESISTANCE PROTEIN MDTM, PUTATIVE-RELATED-RELATED"/>
    <property type="match status" value="1"/>
</dbReference>
<protein>
    <submittedName>
        <fullName evidence="8">Uncharacterized protein</fullName>
    </submittedName>
</protein>
<evidence type="ECO:0000256" key="2">
    <source>
        <dbReference type="ARBA" id="ARBA00022448"/>
    </source>
</evidence>
<evidence type="ECO:0000256" key="3">
    <source>
        <dbReference type="ARBA" id="ARBA00022475"/>
    </source>
</evidence>
<evidence type="ECO:0000256" key="7">
    <source>
        <dbReference type="SAM" id="Phobius"/>
    </source>
</evidence>
<dbReference type="Pfam" id="PF07690">
    <property type="entry name" value="MFS_1"/>
    <property type="match status" value="1"/>
</dbReference>
<dbReference type="OrthoDB" id="566532at2759"/>
<dbReference type="EMBL" id="CAJHUC010000970">
    <property type="protein sequence ID" value="CAD7699196.1"/>
    <property type="molecule type" value="Genomic_DNA"/>
</dbReference>
<evidence type="ECO:0000256" key="4">
    <source>
        <dbReference type="ARBA" id="ARBA00022692"/>
    </source>
</evidence>
<accession>A0A8S1IVP5</accession>
<gene>
    <name evidence="8" type="ORF">OSTQU699_LOCUS4555</name>
</gene>
<keyword evidence="9" id="KW-1185">Reference proteome</keyword>
<feature type="transmembrane region" description="Helical" evidence="7">
    <location>
        <begin position="469"/>
        <end position="487"/>
    </location>
</feature>
<organism evidence="8 9">
    <name type="scientific">Ostreobium quekettii</name>
    <dbReference type="NCBI Taxonomy" id="121088"/>
    <lineage>
        <taxon>Eukaryota</taxon>
        <taxon>Viridiplantae</taxon>
        <taxon>Chlorophyta</taxon>
        <taxon>core chlorophytes</taxon>
        <taxon>Ulvophyceae</taxon>
        <taxon>TCBD clade</taxon>
        <taxon>Bryopsidales</taxon>
        <taxon>Ostreobineae</taxon>
        <taxon>Ostreobiaceae</taxon>
        <taxon>Ostreobium</taxon>
    </lineage>
</organism>
<evidence type="ECO:0000313" key="8">
    <source>
        <dbReference type="EMBL" id="CAD7699196.1"/>
    </source>
</evidence>
<feature type="transmembrane region" description="Helical" evidence="7">
    <location>
        <begin position="60"/>
        <end position="82"/>
    </location>
</feature>
<dbReference type="InterPro" id="IPR050171">
    <property type="entry name" value="MFS_Transporters"/>
</dbReference>
<name>A0A8S1IVP5_9CHLO</name>
<reference evidence="8" key="1">
    <citation type="submission" date="2020-12" db="EMBL/GenBank/DDBJ databases">
        <authorList>
            <person name="Iha C."/>
        </authorList>
    </citation>
    <scope>NUCLEOTIDE SEQUENCE</scope>
</reference>
<feature type="transmembrane region" description="Helical" evidence="7">
    <location>
        <begin position="370"/>
        <end position="395"/>
    </location>
</feature>
<dbReference type="InterPro" id="IPR011701">
    <property type="entry name" value="MFS"/>
</dbReference>
<keyword evidence="3" id="KW-1003">Cell membrane</keyword>
<dbReference type="Gene3D" id="1.20.1250.20">
    <property type="entry name" value="MFS general substrate transporter like domains"/>
    <property type="match status" value="1"/>
</dbReference>
<evidence type="ECO:0000256" key="1">
    <source>
        <dbReference type="ARBA" id="ARBA00004651"/>
    </source>
</evidence>
<keyword evidence="6 7" id="KW-0472">Membrane</keyword>
<dbReference type="SUPFAM" id="SSF103473">
    <property type="entry name" value="MFS general substrate transporter"/>
    <property type="match status" value="1"/>
</dbReference>
<keyword evidence="4 7" id="KW-0812">Transmembrane</keyword>
<dbReference type="InterPro" id="IPR036259">
    <property type="entry name" value="MFS_trans_sf"/>
</dbReference>
<feature type="transmembrane region" description="Helical" evidence="7">
    <location>
        <begin position="196"/>
        <end position="216"/>
    </location>
</feature>
<feature type="transmembrane region" description="Helical" evidence="7">
    <location>
        <begin position="329"/>
        <end position="349"/>
    </location>
</feature>
<evidence type="ECO:0000313" key="9">
    <source>
        <dbReference type="Proteomes" id="UP000708148"/>
    </source>
</evidence>
<feature type="transmembrane region" description="Helical" evidence="7">
    <location>
        <begin position="147"/>
        <end position="168"/>
    </location>
</feature>
<feature type="transmembrane region" description="Helical" evidence="7">
    <location>
        <begin position="113"/>
        <end position="135"/>
    </location>
</feature>
<sequence length="539" mass="59049">MFASGALQKVRKGLLSLKGSPRGLYVIFALKAIESFVYFNESLLYTMYLTDEFGMSDYEAGVSYGVWGSLIVAYSVVLGPVLDWVGIRSMLCLCFSMSVVGRLGMATTHSRPFLLFLLYGPLAIGHAAGLPVLVVGIKRLTTPACRGFAFGLFYTFMNVAGLVNGLVFDLFRVHLKHGLQPGATGPYSVLNDGTRLLLFLGCLLSAVGLFLAVTFSSTATRRAGQRSHDCEGQPLYKAEADGLATQTPDRHGPGSAYRGADARFQLQIVGAKARRFLVDMWQMLRCLPVQKFAAVCLFTVNLKMIFRHLDATLPKYQTRAFGCDAHVGLVYSINPFIIICLVPIVGAVTTHLNHFDMIHYGSYLTALSPFWMVAFQSEWAAALFVLMLSLGEAIWSPRWYDYSMSIAPQGKEGVFTAMAAAPLFLAKLPTGALSGKLLSEYCPDTGACGKHGDMVGTPVAGTQSCDGRTLWFVVGLTVMMSPLAMLWGQRWLRPSESDQKQLARFAVGVERVNRVEEAQQENSPVQYHRLPKDVEMVGS</sequence>
<dbReference type="GO" id="GO:0022857">
    <property type="term" value="F:transmembrane transporter activity"/>
    <property type="evidence" value="ECO:0007669"/>
    <property type="project" value="InterPro"/>
</dbReference>
<keyword evidence="5 7" id="KW-1133">Transmembrane helix</keyword>
<proteinExistence type="predicted"/>
<evidence type="ECO:0000256" key="6">
    <source>
        <dbReference type="ARBA" id="ARBA00023136"/>
    </source>
</evidence>